<dbReference type="PANTHER" id="PTHR34835">
    <property type="entry name" value="OS07G0283600 PROTEIN-RELATED"/>
    <property type="match status" value="1"/>
</dbReference>
<evidence type="ECO:0000256" key="1">
    <source>
        <dbReference type="ARBA" id="ARBA00005234"/>
    </source>
</evidence>
<keyword evidence="7" id="KW-1185">Reference proteome</keyword>
<sequence length="743" mass="83729">MVKKKVSGDDNVALGSIKGFRYSRAQKAVNKMDAGRKKMLKGEGSTSKGNKRKRQEKEDDEPDRKITCRCRPSSLVKVISGLSPTQKKDVEEVGFGGLLSLRVESMVGGILPWLVESFNGYTCMFCVADGKEFVVTKHDVCDVFGLPKVEGREVPEMKGSYKGQSQDDSALKNKWRASFDVGVKELIPLARLETRIKELVDGGDEFKRLFVMHALSSMLVPTANRTVNFRLVNAVDDVDQIKNLDWCSFVLRKLMNSVVSYKNSEAKDSISGCLLLLKIMYFHRLNFQGVVENSTIPLIQHWIDKKVRNRVSLELKAGGFGQGVLNELTYPVSAKCVDLNVNNLSKGEGCAVPIDDDRRCVTFDLPEGVLTDSEIKSDATDDLHEAFLYMKRNMELFSSVNSNCFSSLQRLVHSRFVEHSVSLDVDSIELSQTQQLLSNPHYHKLIDGLIDEFIKMKSVDELLKVDAIRRTNKSLCSLDCGEIGGQSVVFVTPFMKSNSRAFSEKLPRLYLEALDYCLVEHLFNNNENLVTYGLHFLIPREDMVSLVHPNLFAFLQVSEGNEDSSASSAVSDLHEIWDEWVTYENSCCDVIGADLVYFPILVDEHYVMFVIDHGNELVHYVDNIIWMWRKSKVDNNDCGVYMMCHMEHFVGDTSFSVDELRTICAKLVLSDMNESRSDVLAEVEKFNEKKSDLAYVAEIEGRRKAAAAEKKKKKSETAPPTVDTAPKSKRTTKATRKYTPSKS</sequence>
<keyword evidence="3" id="KW-0378">Hydrolase</keyword>
<evidence type="ECO:0000256" key="3">
    <source>
        <dbReference type="ARBA" id="ARBA00022801"/>
    </source>
</evidence>
<dbReference type="GO" id="GO:0006508">
    <property type="term" value="P:proteolysis"/>
    <property type="evidence" value="ECO:0007669"/>
    <property type="project" value="UniProtKB-KW"/>
</dbReference>
<name>A0A803MEN0_CHEQI</name>
<reference evidence="6" key="1">
    <citation type="journal article" date="2017" name="Nature">
        <title>The genome of Chenopodium quinoa.</title>
        <authorList>
            <person name="Jarvis D.E."/>
            <person name="Ho Y.S."/>
            <person name="Lightfoot D.J."/>
            <person name="Schmoeckel S.M."/>
            <person name="Li B."/>
            <person name="Borm T.J.A."/>
            <person name="Ohyanagi H."/>
            <person name="Mineta K."/>
            <person name="Michell C.T."/>
            <person name="Saber N."/>
            <person name="Kharbatia N.M."/>
            <person name="Rupper R.R."/>
            <person name="Sharp A.R."/>
            <person name="Dally N."/>
            <person name="Boughton B.A."/>
            <person name="Woo Y.H."/>
            <person name="Gao G."/>
            <person name="Schijlen E.G.W.M."/>
            <person name="Guo X."/>
            <person name="Momin A.A."/>
            <person name="Negrao S."/>
            <person name="Al-Babili S."/>
            <person name="Gehring C."/>
            <person name="Roessner U."/>
            <person name="Jung C."/>
            <person name="Murphy K."/>
            <person name="Arold S.T."/>
            <person name="Gojobori T."/>
            <person name="van der Linden C.G."/>
            <person name="van Loo E.N."/>
            <person name="Jellen E.N."/>
            <person name="Maughan P.J."/>
            <person name="Tester M."/>
        </authorList>
    </citation>
    <scope>NUCLEOTIDE SEQUENCE [LARGE SCALE GENOMIC DNA]</scope>
    <source>
        <strain evidence="6">cv. PI 614886</strain>
    </source>
</reference>
<dbReference type="Proteomes" id="UP000596660">
    <property type="component" value="Unplaced"/>
</dbReference>
<comment type="similarity">
    <text evidence="1">Belongs to the peptidase C48 family.</text>
</comment>
<dbReference type="EnsemblPlants" id="AUR62027923-RA">
    <property type="protein sequence ID" value="AUR62027923-RA:cds"/>
    <property type="gene ID" value="AUR62027923"/>
</dbReference>
<dbReference type="InterPro" id="IPR003653">
    <property type="entry name" value="Peptidase_C48_C"/>
</dbReference>
<evidence type="ECO:0000259" key="5">
    <source>
        <dbReference type="PROSITE" id="PS50600"/>
    </source>
</evidence>
<protein>
    <recommendedName>
        <fullName evidence="5">Ubiquitin-like protease family profile domain-containing protein</fullName>
    </recommendedName>
</protein>
<feature type="compositionally biased region" description="Basic residues" evidence="4">
    <location>
        <begin position="727"/>
        <end position="736"/>
    </location>
</feature>
<dbReference type="AlphaFoldDB" id="A0A803MEN0"/>
<evidence type="ECO:0000313" key="7">
    <source>
        <dbReference type="Proteomes" id="UP000596660"/>
    </source>
</evidence>
<dbReference type="SUPFAM" id="SSF54001">
    <property type="entry name" value="Cysteine proteinases"/>
    <property type="match status" value="1"/>
</dbReference>
<feature type="domain" description="Ubiquitin-like protease family profile" evidence="5">
    <location>
        <begin position="468"/>
        <end position="649"/>
    </location>
</feature>
<dbReference type="PANTHER" id="PTHR34835:SF34">
    <property type="entry name" value="OS08G0555500 PROTEIN"/>
    <property type="match status" value="1"/>
</dbReference>
<organism evidence="6 7">
    <name type="scientific">Chenopodium quinoa</name>
    <name type="common">Quinoa</name>
    <dbReference type="NCBI Taxonomy" id="63459"/>
    <lineage>
        <taxon>Eukaryota</taxon>
        <taxon>Viridiplantae</taxon>
        <taxon>Streptophyta</taxon>
        <taxon>Embryophyta</taxon>
        <taxon>Tracheophyta</taxon>
        <taxon>Spermatophyta</taxon>
        <taxon>Magnoliopsida</taxon>
        <taxon>eudicotyledons</taxon>
        <taxon>Gunneridae</taxon>
        <taxon>Pentapetalae</taxon>
        <taxon>Caryophyllales</taxon>
        <taxon>Chenopodiaceae</taxon>
        <taxon>Chenopodioideae</taxon>
        <taxon>Atripliceae</taxon>
        <taxon>Chenopodium</taxon>
    </lineage>
</organism>
<keyword evidence="2" id="KW-0645">Protease</keyword>
<dbReference type="Gramene" id="AUR62027923-RA">
    <property type="protein sequence ID" value="AUR62027923-RA:cds"/>
    <property type="gene ID" value="AUR62027923"/>
</dbReference>
<evidence type="ECO:0000313" key="6">
    <source>
        <dbReference type="EnsemblPlants" id="AUR62027923-RA:cds"/>
    </source>
</evidence>
<accession>A0A803MEN0</accession>
<feature type="region of interest" description="Disordered" evidence="4">
    <location>
        <begin position="706"/>
        <end position="743"/>
    </location>
</feature>
<dbReference type="InterPro" id="IPR038765">
    <property type="entry name" value="Papain-like_cys_pep_sf"/>
</dbReference>
<proteinExistence type="inferred from homology"/>
<evidence type="ECO:0000256" key="2">
    <source>
        <dbReference type="ARBA" id="ARBA00022670"/>
    </source>
</evidence>
<evidence type="ECO:0000256" key="4">
    <source>
        <dbReference type="SAM" id="MobiDB-lite"/>
    </source>
</evidence>
<dbReference type="GO" id="GO:0008234">
    <property type="term" value="F:cysteine-type peptidase activity"/>
    <property type="evidence" value="ECO:0007669"/>
    <property type="project" value="InterPro"/>
</dbReference>
<dbReference type="PROSITE" id="PS50600">
    <property type="entry name" value="ULP_PROTEASE"/>
    <property type="match status" value="1"/>
</dbReference>
<reference evidence="6" key="2">
    <citation type="submission" date="2021-03" db="UniProtKB">
        <authorList>
            <consortium name="EnsemblPlants"/>
        </authorList>
    </citation>
    <scope>IDENTIFICATION</scope>
</reference>
<feature type="region of interest" description="Disordered" evidence="4">
    <location>
        <begin position="30"/>
        <end position="66"/>
    </location>
</feature>
<dbReference type="Gene3D" id="3.40.395.10">
    <property type="entry name" value="Adenoviral Proteinase, Chain A"/>
    <property type="match status" value="1"/>
</dbReference>